<dbReference type="EMBL" id="MU277214">
    <property type="protein sequence ID" value="KAI0061191.1"/>
    <property type="molecule type" value="Genomic_DNA"/>
</dbReference>
<proteinExistence type="predicted"/>
<protein>
    <submittedName>
        <fullName evidence="1">Fungal pheromone STE3G-protein-coupled receptor</fullName>
    </submittedName>
</protein>
<accession>A0ACB8SZN5</accession>
<reference evidence="1" key="2">
    <citation type="journal article" date="2022" name="New Phytol.">
        <title>Evolutionary transition to the ectomycorrhizal habit in the genomes of a hyperdiverse lineage of mushroom-forming fungi.</title>
        <authorList>
            <person name="Looney B."/>
            <person name="Miyauchi S."/>
            <person name="Morin E."/>
            <person name="Drula E."/>
            <person name="Courty P.E."/>
            <person name="Kohler A."/>
            <person name="Kuo A."/>
            <person name="LaButti K."/>
            <person name="Pangilinan J."/>
            <person name="Lipzen A."/>
            <person name="Riley R."/>
            <person name="Andreopoulos W."/>
            <person name="He G."/>
            <person name="Johnson J."/>
            <person name="Nolan M."/>
            <person name="Tritt A."/>
            <person name="Barry K.W."/>
            <person name="Grigoriev I.V."/>
            <person name="Nagy L.G."/>
            <person name="Hibbett D."/>
            <person name="Henrissat B."/>
            <person name="Matheny P.B."/>
            <person name="Labbe J."/>
            <person name="Martin F.M."/>
        </authorList>
    </citation>
    <scope>NUCLEOTIDE SEQUENCE</scope>
    <source>
        <strain evidence="1">HHB10654</strain>
    </source>
</reference>
<evidence type="ECO:0000313" key="2">
    <source>
        <dbReference type="Proteomes" id="UP000814140"/>
    </source>
</evidence>
<sequence length="345" mass="38789">MLTDPPNAFYSVFSFIGFLVAPIPFYWHFRAGDAATCLFMFWASVACLNGFVNSVVWNNSIANSAPVWCDISSRIIIAQNATVAATSLCIMRRIFTQLYNIKRSKRTELIIDLSIGAGIPILQIALSYVVQGHRYDIFEDVGCYPAIVNTPPTYALVFSWPVILSGVSIILNILIFRKQVINHRKDPRNNPLMLPLRDMTSRLLIIAGGAALFTFSYNVHSVFLNRTSATYEKWGSWGAVHSQFSTINQITAADWRADYNTQIALEIARWSSVICGIVFFLLFGLGWEAPREYRKIWEAVRSRVRGDPVADSEKSLESGRRETFSDSSSTKSTTLPIPVVSEVRY</sequence>
<keyword evidence="2" id="KW-1185">Reference proteome</keyword>
<gene>
    <name evidence="1" type="ORF">BV25DRAFT_805506</name>
</gene>
<dbReference type="Proteomes" id="UP000814140">
    <property type="component" value="Unassembled WGS sequence"/>
</dbReference>
<name>A0ACB8SZN5_9AGAM</name>
<evidence type="ECO:0000313" key="1">
    <source>
        <dbReference type="EMBL" id="KAI0061191.1"/>
    </source>
</evidence>
<organism evidence="1 2">
    <name type="scientific">Artomyces pyxidatus</name>
    <dbReference type="NCBI Taxonomy" id="48021"/>
    <lineage>
        <taxon>Eukaryota</taxon>
        <taxon>Fungi</taxon>
        <taxon>Dikarya</taxon>
        <taxon>Basidiomycota</taxon>
        <taxon>Agaricomycotina</taxon>
        <taxon>Agaricomycetes</taxon>
        <taxon>Russulales</taxon>
        <taxon>Auriscalpiaceae</taxon>
        <taxon>Artomyces</taxon>
    </lineage>
</organism>
<keyword evidence="1" id="KW-0675">Receptor</keyword>
<comment type="caution">
    <text evidence="1">The sequence shown here is derived from an EMBL/GenBank/DDBJ whole genome shotgun (WGS) entry which is preliminary data.</text>
</comment>
<reference evidence="1" key="1">
    <citation type="submission" date="2021-03" db="EMBL/GenBank/DDBJ databases">
        <authorList>
            <consortium name="DOE Joint Genome Institute"/>
            <person name="Ahrendt S."/>
            <person name="Looney B.P."/>
            <person name="Miyauchi S."/>
            <person name="Morin E."/>
            <person name="Drula E."/>
            <person name="Courty P.E."/>
            <person name="Chicoki N."/>
            <person name="Fauchery L."/>
            <person name="Kohler A."/>
            <person name="Kuo A."/>
            <person name="Labutti K."/>
            <person name="Pangilinan J."/>
            <person name="Lipzen A."/>
            <person name="Riley R."/>
            <person name="Andreopoulos W."/>
            <person name="He G."/>
            <person name="Johnson J."/>
            <person name="Barry K.W."/>
            <person name="Grigoriev I.V."/>
            <person name="Nagy L."/>
            <person name="Hibbett D."/>
            <person name="Henrissat B."/>
            <person name="Matheny P.B."/>
            <person name="Labbe J."/>
            <person name="Martin F."/>
        </authorList>
    </citation>
    <scope>NUCLEOTIDE SEQUENCE</scope>
    <source>
        <strain evidence="1">HHB10654</strain>
    </source>
</reference>